<dbReference type="InterPro" id="IPR000477">
    <property type="entry name" value="RT_dom"/>
</dbReference>
<keyword evidence="4" id="KW-1185">Reference proteome</keyword>
<evidence type="ECO:0000256" key="1">
    <source>
        <dbReference type="SAM" id="MobiDB-lite"/>
    </source>
</evidence>
<keyword evidence="3" id="KW-0808">Transferase</keyword>
<dbReference type="Pfam" id="PF14529">
    <property type="entry name" value="Exo_endo_phos_2"/>
    <property type="match status" value="1"/>
</dbReference>
<accession>A0A6G0W1V8</accession>
<feature type="domain" description="Reverse transcriptase" evidence="2">
    <location>
        <begin position="909"/>
        <end position="1175"/>
    </location>
</feature>
<dbReference type="SUPFAM" id="SSF56672">
    <property type="entry name" value="DNA/RNA polymerases"/>
    <property type="match status" value="1"/>
</dbReference>
<dbReference type="InterPro" id="IPR005135">
    <property type="entry name" value="Endo/exonuclease/phosphatase"/>
</dbReference>
<dbReference type="Pfam" id="PF00078">
    <property type="entry name" value="RVT_1"/>
    <property type="match status" value="1"/>
</dbReference>
<feature type="compositionally biased region" description="Basic and acidic residues" evidence="1">
    <location>
        <begin position="205"/>
        <end position="217"/>
    </location>
</feature>
<protein>
    <submittedName>
        <fullName evidence="3">Reverse transcriptase domain-containing protein</fullName>
    </submittedName>
</protein>
<dbReference type="GO" id="GO:0003964">
    <property type="term" value="F:RNA-directed DNA polymerase activity"/>
    <property type="evidence" value="ECO:0007669"/>
    <property type="project" value="UniProtKB-KW"/>
</dbReference>
<keyword evidence="3" id="KW-0695">RNA-directed DNA polymerase</keyword>
<feature type="non-terminal residue" evidence="3">
    <location>
        <position position="1444"/>
    </location>
</feature>
<dbReference type="Gene3D" id="3.60.10.10">
    <property type="entry name" value="Endonuclease/exonuclease/phosphatase"/>
    <property type="match status" value="1"/>
</dbReference>
<dbReference type="CDD" id="cd09077">
    <property type="entry name" value="R1-I-EN"/>
    <property type="match status" value="1"/>
</dbReference>
<dbReference type="Gene3D" id="4.10.60.10">
    <property type="entry name" value="Zinc finger, CCHC-type"/>
    <property type="match status" value="1"/>
</dbReference>
<dbReference type="CDD" id="cd01650">
    <property type="entry name" value="RT_nLTR_like"/>
    <property type="match status" value="1"/>
</dbReference>
<keyword evidence="3" id="KW-0548">Nucleotidyltransferase</keyword>
<feature type="compositionally biased region" description="Basic and acidic residues" evidence="1">
    <location>
        <begin position="145"/>
        <end position="156"/>
    </location>
</feature>
<feature type="non-terminal residue" evidence="3">
    <location>
        <position position="1"/>
    </location>
</feature>
<dbReference type="Proteomes" id="UP000478052">
    <property type="component" value="Unassembled WGS sequence"/>
</dbReference>
<dbReference type="SUPFAM" id="SSF57756">
    <property type="entry name" value="Retrovirus zinc finger-like domains"/>
    <property type="match status" value="1"/>
</dbReference>
<dbReference type="PROSITE" id="PS50878">
    <property type="entry name" value="RT_POL"/>
    <property type="match status" value="1"/>
</dbReference>
<name>A0A6G0W1V8_APHCR</name>
<dbReference type="InterPro" id="IPR001878">
    <property type="entry name" value="Znf_CCHC"/>
</dbReference>
<feature type="compositionally biased region" description="Polar residues" evidence="1">
    <location>
        <begin position="159"/>
        <end position="192"/>
    </location>
</feature>
<dbReference type="InterPro" id="IPR036875">
    <property type="entry name" value="Znf_CCHC_sf"/>
</dbReference>
<dbReference type="InterPro" id="IPR043502">
    <property type="entry name" value="DNA/RNA_pol_sf"/>
</dbReference>
<gene>
    <name evidence="3" type="ORF">FWK35_00037638</name>
</gene>
<dbReference type="SMART" id="SM00343">
    <property type="entry name" value="ZnF_C2HC"/>
    <property type="match status" value="2"/>
</dbReference>
<feature type="region of interest" description="Disordered" evidence="1">
    <location>
        <begin position="144"/>
        <end position="237"/>
    </location>
</feature>
<evidence type="ECO:0000259" key="2">
    <source>
        <dbReference type="PROSITE" id="PS50878"/>
    </source>
</evidence>
<dbReference type="EMBL" id="VUJU01009906">
    <property type="protein sequence ID" value="KAF0716955.1"/>
    <property type="molecule type" value="Genomic_DNA"/>
</dbReference>
<sequence>AETGVPQGGTSKLHGKLIAANSGRQSSTETALASLKLTIKQQFKAVNAILTAADHLLFCKEKSKSPVILDAIERVTGATESLKTSTGSLHGAFYETEKALLRETHDQRAGTNAVTPALAETRAAIIELRAIMEKQGALLEGLSKQVERQHQQKPAEARTLSTDAPTRNAWKNTDKPQNPLDQPQCSSQSTNDFPPITEGRTAQKAKREPTGKKTETNKRKRQKPPPPDAIAVRPAEGETTAEILKAIKHDVEIDKIGALVSTITESRSGEIIIRLNAKDTKKTALEDELKNKLGTRAGVRGLTKFEDVEIQDLDSVTTAMEVETCIRHALGAHTDDQTIQVKSLRQSYMGTQRATVRMKSADAHNLVKAGKVKIGWVYARAKIKIRAIKCYRCLGYGHRKQHCTGVDRSEVCCLCTGKGHMATTCKSPPRCAACGDIKEKTDHYPGSGKCIAYQRAMGSIKTDLRANERRGPNTDSINLNCCKAAQALLHQVAAEEGVDFILTSEHNREEGPNWYADTLCKAAIVNFSRIRLDKEGLGEAGFRWVEVHGLRLYSCYWSPNTTIQDYTDFVTRLERSIKSNATEILLTGDFNAKHADWGCPKNDRRGDILMDMVNSAGLVICNKGNKSTFHKGSIIDLTLATPRTAQNMTRWEVLDRETLSDHYYILFETNTGSPNIEIRKNRKIDAKILEALLKSDHLSQTLNRYTDANQRALALTEAINKCRSPGQSGGKARKSVHWWSPEINALRNNANHLRRVFQRKRKKHGQTGSIEEEANAKAAKRELAHAIKRAKESAWRNLCDLVQKDTWGLPYKLVMDKLTKPPPIPELDTPGRLRHIVDGLFPRKPLREKTNLPPNWNCHPNWKIDKTELQNAANSLKTKIAPGPDGIPNEIVKCIAKTNPEALIKVYNTCLENGTFPETWKAARLVLIRKGDKPLGDPSSYRPLCLLDCLGKLLEKIIDNRLREFLDTNDGLHDRQFGFRKGRSTIDALNTLKNTIKPNQKIGILTLDIKNAFNSAPWNAIVDAVYEKEVPGYIQNIIGSYLENRTLIFGEDGKETKIDVTCGVPQGSVIGPTLWNLLYDGLLRTRLPAGVEYLAFADDVALVARAKDSIKLEHLLSSAAKVVHDWLTSVGLSLAEQKCEAMIVTSTRTHNDMTIIVNGHHVPSKNCIKYLGVHIDAKWNFTEHARIVATRAGNLVKRLARIMPNISAAKQTKRKLLSNVAHSVMLYGAPVWVDDMSATGWTELLKVQRRICLRVASGYCTISREAVSVIVGIAPLNLLAKERKQLHDRKSNRGEAQLEENILDMWQTEWDTCKNGRWTHVLIPKIGPWINRHHGETNFHLTQALSGHGCFAGDLKRFGKLESSECWFCGDPMDDAEHTIFKCDAWYTIRRAAEMELDINLNPSNLTPTMLASKTNWNTLSDLIGQIMRKKEAEERRRQTNAQT</sequence>
<dbReference type="GO" id="GO:0003676">
    <property type="term" value="F:nucleic acid binding"/>
    <property type="evidence" value="ECO:0007669"/>
    <property type="project" value="InterPro"/>
</dbReference>
<dbReference type="SUPFAM" id="SSF56219">
    <property type="entry name" value="DNase I-like"/>
    <property type="match status" value="1"/>
</dbReference>
<reference evidence="3 4" key="1">
    <citation type="submission" date="2019-08" db="EMBL/GenBank/DDBJ databases">
        <title>Whole genome of Aphis craccivora.</title>
        <authorList>
            <person name="Voronova N.V."/>
            <person name="Shulinski R.S."/>
            <person name="Bandarenka Y.V."/>
            <person name="Zhorov D.G."/>
            <person name="Warner D."/>
        </authorList>
    </citation>
    <scope>NUCLEOTIDE SEQUENCE [LARGE SCALE GENOMIC DNA]</scope>
    <source>
        <strain evidence="3">180601</strain>
        <tissue evidence="3">Whole Body</tissue>
    </source>
</reference>
<comment type="caution">
    <text evidence="3">The sequence shown here is derived from an EMBL/GenBank/DDBJ whole genome shotgun (WGS) entry which is preliminary data.</text>
</comment>
<evidence type="ECO:0000313" key="3">
    <source>
        <dbReference type="EMBL" id="KAF0716955.1"/>
    </source>
</evidence>
<dbReference type="InterPro" id="IPR036691">
    <property type="entry name" value="Endo/exonu/phosph_ase_sf"/>
</dbReference>
<proteinExistence type="predicted"/>
<evidence type="ECO:0000313" key="4">
    <source>
        <dbReference type="Proteomes" id="UP000478052"/>
    </source>
</evidence>
<dbReference type="GO" id="GO:0008270">
    <property type="term" value="F:zinc ion binding"/>
    <property type="evidence" value="ECO:0007669"/>
    <property type="project" value="InterPro"/>
</dbReference>
<dbReference type="PANTHER" id="PTHR19446">
    <property type="entry name" value="REVERSE TRANSCRIPTASES"/>
    <property type="match status" value="1"/>
</dbReference>
<dbReference type="OrthoDB" id="415822at2759"/>
<organism evidence="3 4">
    <name type="scientific">Aphis craccivora</name>
    <name type="common">Cowpea aphid</name>
    <dbReference type="NCBI Taxonomy" id="307492"/>
    <lineage>
        <taxon>Eukaryota</taxon>
        <taxon>Metazoa</taxon>
        <taxon>Ecdysozoa</taxon>
        <taxon>Arthropoda</taxon>
        <taxon>Hexapoda</taxon>
        <taxon>Insecta</taxon>
        <taxon>Pterygota</taxon>
        <taxon>Neoptera</taxon>
        <taxon>Paraneoptera</taxon>
        <taxon>Hemiptera</taxon>
        <taxon>Sternorrhyncha</taxon>
        <taxon>Aphidomorpha</taxon>
        <taxon>Aphidoidea</taxon>
        <taxon>Aphididae</taxon>
        <taxon>Aphidini</taxon>
        <taxon>Aphis</taxon>
        <taxon>Aphis</taxon>
    </lineage>
</organism>